<gene>
    <name evidence="1" type="ORF">AWE51_22060</name>
</gene>
<keyword evidence="2" id="KW-1185">Reference proteome</keyword>
<proteinExistence type="predicted"/>
<sequence length="178" mass="20508">MNTNFIAIIALFMTTNHSIQGLIGTHINEVSNAILIQDESFTSTKLYKINEEKVFLGKSYNSTFITTNKEDLVEEIAISLMEIIDKSFYERMVEVYGVPSLMLGPDKSTVDMIRDRTNATESAQFTGNLEDYKFEDKPLYILWEKDHYSIKVVLGMETDTFHSTQIKFSNKNFLTFKK</sequence>
<accession>A0A163BH29</accession>
<dbReference type="RefSeq" id="WP_066312213.1">
    <property type="nucleotide sequence ID" value="NZ_LQRT01000005.1"/>
</dbReference>
<evidence type="ECO:0000313" key="2">
    <source>
        <dbReference type="Proteomes" id="UP000076715"/>
    </source>
</evidence>
<dbReference type="STRING" id="1642818.AWE51_22060"/>
<dbReference type="Proteomes" id="UP000076715">
    <property type="component" value="Unassembled WGS sequence"/>
</dbReference>
<organism evidence="1 2">
    <name type="scientific">Aquimarina aggregata</name>
    <dbReference type="NCBI Taxonomy" id="1642818"/>
    <lineage>
        <taxon>Bacteria</taxon>
        <taxon>Pseudomonadati</taxon>
        <taxon>Bacteroidota</taxon>
        <taxon>Flavobacteriia</taxon>
        <taxon>Flavobacteriales</taxon>
        <taxon>Flavobacteriaceae</taxon>
        <taxon>Aquimarina</taxon>
    </lineage>
</organism>
<protein>
    <submittedName>
        <fullName evidence="1">Uncharacterized protein</fullName>
    </submittedName>
</protein>
<reference evidence="1 2" key="1">
    <citation type="submission" date="2016-01" db="EMBL/GenBank/DDBJ databases">
        <title>The draft genome sequence of Aquimarina sp. RZW4-3-2.</title>
        <authorList>
            <person name="Wang Y."/>
        </authorList>
    </citation>
    <scope>NUCLEOTIDE SEQUENCE [LARGE SCALE GENOMIC DNA]</scope>
    <source>
        <strain evidence="1 2">RZW4-3-2</strain>
    </source>
</reference>
<dbReference type="EMBL" id="LQRT01000005">
    <property type="protein sequence ID" value="KZS41391.1"/>
    <property type="molecule type" value="Genomic_DNA"/>
</dbReference>
<evidence type="ECO:0000313" key="1">
    <source>
        <dbReference type="EMBL" id="KZS41391.1"/>
    </source>
</evidence>
<name>A0A163BH29_9FLAO</name>
<dbReference type="AlphaFoldDB" id="A0A163BH29"/>
<comment type="caution">
    <text evidence="1">The sequence shown here is derived from an EMBL/GenBank/DDBJ whole genome shotgun (WGS) entry which is preliminary data.</text>
</comment>
<dbReference type="OrthoDB" id="1164990at2"/>